<reference evidence="2" key="1">
    <citation type="submission" date="2017-01" db="EMBL/GenBank/DDBJ databases">
        <authorList>
            <person name="Wang Y."/>
            <person name="White M."/>
            <person name="Kvist S."/>
            <person name="Moncalvo J.-M."/>
        </authorList>
    </citation>
    <scope>NUCLEOTIDE SEQUENCE [LARGE SCALE GENOMIC DNA]</scope>
    <source>
        <strain evidence="2">COL-18-3</strain>
    </source>
</reference>
<dbReference type="EMBL" id="LSSK01000019">
    <property type="protein sequence ID" value="OMH86054.1"/>
    <property type="molecule type" value="Genomic_DNA"/>
</dbReference>
<keyword evidence="2" id="KW-1185">Reference proteome</keyword>
<feature type="non-terminal residue" evidence="1">
    <location>
        <position position="24"/>
    </location>
</feature>
<protein>
    <submittedName>
        <fullName evidence="1">Uncharacterized protein</fullName>
    </submittedName>
</protein>
<sequence length="24" mass="2613">MIKESPDVGLEPTALRLKASRSTI</sequence>
<comment type="caution">
    <text evidence="1">The sequence shown here is derived from an EMBL/GenBank/DDBJ whole genome shotgun (WGS) entry which is preliminary data.</text>
</comment>
<dbReference type="AlphaFoldDB" id="A0A1R1PYQ1"/>
<evidence type="ECO:0000313" key="1">
    <source>
        <dbReference type="EMBL" id="OMH86054.1"/>
    </source>
</evidence>
<name>A0A1R1PYQ1_ZANCU</name>
<accession>A0A1R1PYQ1</accession>
<organism evidence="1 2">
    <name type="scientific">Zancudomyces culisetae</name>
    <name type="common">Gut fungus</name>
    <name type="synonym">Smittium culisetae</name>
    <dbReference type="NCBI Taxonomy" id="1213189"/>
    <lineage>
        <taxon>Eukaryota</taxon>
        <taxon>Fungi</taxon>
        <taxon>Fungi incertae sedis</taxon>
        <taxon>Zoopagomycota</taxon>
        <taxon>Kickxellomycotina</taxon>
        <taxon>Harpellomycetes</taxon>
        <taxon>Harpellales</taxon>
        <taxon>Legeriomycetaceae</taxon>
        <taxon>Zancudomyces</taxon>
    </lineage>
</organism>
<gene>
    <name evidence="1" type="ORF">AX774_g369</name>
</gene>
<dbReference type="Proteomes" id="UP000188320">
    <property type="component" value="Unassembled WGS sequence"/>
</dbReference>
<proteinExistence type="predicted"/>
<evidence type="ECO:0000313" key="2">
    <source>
        <dbReference type="Proteomes" id="UP000188320"/>
    </source>
</evidence>